<organism evidence="3 4">
    <name type="scientific">Uabimicrobium amorphum</name>
    <dbReference type="NCBI Taxonomy" id="2596890"/>
    <lineage>
        <taxon>Bacteria</taxon>
        <taxon>Pseudomonadati</taxon>
        <taxon>Planctomycetota</taxon>
        <taxon>Candidatus Uabimicrobiia</taxon>
        <taxon>Candidatus Uabimicrobiales</taxon>
        <taxon>Candidatus Uabimicrobiaceae</taxon>
        <taxon>Candidatus Uabimicrobium</taxon>
    </lineage>
</organism>
<sequence>MHIMWINEPADFTGGCEQYIFQTANSLKKKKYKNTLLYDVEGAISPKFLKIFDSAFPIVDIQRQIKEAKPDVIYIHRLAGKKILDFIQSGIPTIRFFHDHKLFCLREHKYRTLSHETCTKPMGLRCYPCLGFINRAPQGIKLKFVHSLKKEQRWNHKLSAYIVASQYMKSHLIAHGFEEDKIKVIPLYAQPPQSGNEFAREEKTLLFAGQLLRGKGLDTLLEALSIAKTGPQLWVAGEGHQKDMFMELCTKFELHDRVRFLGKKSSLDEYYQKCSCVIVPSRTPETFALIGPEAMRYQTPVIACDVGGIRDWLQHEKTGLLVPANHPKKLAAAIDQIIENKEMRIQMGAHAQQSYYDKFTPEKHIAELSAFFEGLK</sequence>
<feature type="domain" description="Glycosyltransferase subfamily 4-like N-terminal" evidence="2">
    <location>
        <begin position="16"/>
        <end position="186"/>
    </location>
</feature>
<evidence type="ECO:0000313" key="3">
    <source>
        <dbReference type="EMBL" id="BBM86907.1"/>
    </source>
</evidence>
<keyword evidence="4" id="KW-1185">Reference proteome</keyword>
<dbReference type="InterPro" id="IPR028098">
    <property type="entry name" value="Glyco_trans_4-like_N"/>
</dbReference>
<reference evidence="3 4" key="1">
    <citation type="submission" date="2019-08" db="EMBL/GenBank/DDBJ databases">
        <title>Complete genome sequence of Candidatus Uab amorphum.</title>
        <authorList>
            <person name="Shiratori T."/>
            <person name="Suzuki S."/>
            <person name="Kakizawa Y."/>
            <person name="Ishida K."/>
        </authorList>
    </citation>
    <scope>NUCLEOTIDE SEQUENCE [LARGE SCALE GENOMIC DNA]</scope>
    <source>
        <strain evidence="3 4">SRT547</strain>
    </source>
</reference>
<dbReference type="SUPFAM" id="SSF53756">
    <property type="entry name" value="UDP-Glycosyltransferase/glycogen phosphorylase"/>
    <property type="match status" value="1"/>
</dbReference>
<keyword evidence="3" id="KW-0808">Transferase</keyword>
<accession>A0A5S9ISG7</accession>
<dbReference type="InterPro" id="IPR001296">
    <property type="entry name" value="Glyco_trans_1"/>
</dbReference>
<evidence type="ECO:0000259" key="2">
    <source>
        <dbReference type="Pfam" id="PF13439"/>
    </source>
</evidence>
<dbReference type="PANTHER" id="PTHR12526">
    <property type="entry name" value="GLYCOSYLTRANSFERASE"/>
    <property type="match status" value="1"/>
</dbReference>
<dbReference type="AlphaFoldDB" id="A0A5S9ISG7"/>
<feature type="domain" description="Glycosyl transferase family 1" evidence="1">
    <location>
        <begin position="197"/>
        <end position="353"/>
    </location>
</feature>
<protein>
    <submittedName>
        <fullName evidence="3">Glycosyl transferase</fullName>
    </submittedName>
</protein>
<dbReference type="Gene3D" id="3.40.50.2000">
    <property type="entry name" value="Glycogen Phosphorylase B"/>
    <property type="match status" value="2"/>
</dbReference>
<evidence type="ECO:0000313" key="4">
    <source>
        <dbReference type="Proteomes" id="UP000326354"/>
    </source>
</evidence>
<dbReference type="EMBL" id="AP019860">
    <property type="protein sequence ID" value="BBM86907.1"/>
    <property type="molecule type" value="Genomic_DNA"/>
</dbReference>
<evidence type="ECO:0000259" key="1">
    <source>
        <dbReference type="Pfam" id="PF00534"/>
    </source>
</evidence>
<dbReference type="CDD" id="cd03801">
    <property type="entry name" value="GT4_PimA-like"/>
    <property type="match status" value="1"/>
</dbReference>
<dbReference type="Proteomes" id="UP000326354">
    <property type="component" value="Chromosome"/>
</dbReference>
<dbReference type="Pfam" id="PF00534">
    <property type="entry name" value="Glycos_transf_1"/>
    <property type="match status" value="1"/>
</dbReference>
<name>A0A5S9ISG7_UABAM</name>
<dbReference type="GO" id="GO:0016757">
    <property type="term" value="F:glycosyltransferase activity"/>
    <property type="evidence" value="ECO:0007669"/>
    <property type="project" value="InterPro"/>
</dbReference>
<dbReference type="KEGG" id="uam:UABAM_05309"/>
<proteinExistence type="predicted"/>
<dbReference type="Pfam" id="PF13439">
    <property type="entry name" value="Glyco_transf_4"/>
    <property type="match status" value="1"/>
</dbReference>
<gene>
    <name evidence="3" type="ORF">UABAM_05309</name>
</gene>